<organism evidence="1 2">
    <name type="scientific">Bacteroides intestinalis DSM 17393</name>
    <dbReference type="NCBI Taxonomy" id="471870"/>
    <lineage>
        <taxon>Bacteria</taxon>
        <taxon>Pseudomonadati</taxon>
        <taxon>Bacteroidota</taxon>
        <taxon>Bacteroidia</taxon>
        <taxon>Bacteroidales</taxon>
        <taxon>Bacteroidaceae</taxon>
        <taxon>Bacteroides</taxon>
    </lineage>
</organism>
<dbReference type="EMBL" id="ABJL02000002">
    <property type="protein sequence ID" value="EDV07532.1"/>
    <property type="molecule type" value="Genomic_DNA"/>
</dbReference>
<dbReference type="STRING" id="471870.BACINT_00309"/>
<reference evidence="1 2" key="1">
    <citation type="submission" date="2008-04" db="EMBL/GenBank/DDBJ databases">
        <title>Draft genome sequence of Bacteroides intestinalis (DSM 17393).</title>
        <authorList>
            <person name="Sudarsanam P."/>
            <person name="Ley R."/>
            <person name="Guruge J."/>
            <person name="Turnbaugh P.J."/>
            <person name="Mahowald M."/>
            <person name="Liep D."/>
            <person name="Gordon J."/>
        </authorList>
    </citation>
    <scope>NUCLEOTIDE SEQUENCE [LARGE SCALE GENOMIC DNA]</scope>
    <source>
        <strain evidence="1 2">DSM 17393</strain>
    </source>
</reference>
<protein>
    <submittedName>
        <fullName evidence="1">Uncharacterized protein</fullName>
    </submittedName>
</protein>
<evidence type="ECO:0000313" key="1">
    <source>
        <dbReference type="EMBL" id="EDV07532.1"/>
    </source>
</evidence>
<reference evidence="1 2" key="2">
    <citation type="submission" date="2008-04" db="EMBL/GenBank/DDBJ databases">
        <authorList>
            <person name="Fulton L."/>
            <person name="Clifton S."/>
            <person name="Fulton B."/>
            <person name="Xu J."/>
            <person name="Minx P."/>
            <person name="Pepin K.H."/>
            <person name="Johnson M."/>
            <person name="Thiruvilangam P."/>
            <person name="Bhonagiri V."/>
            <person name="Nash W.E."/>
            <person name="Mardis E.R."/>
            <person name="Wilson R.K."/>
        </authorList>
    </citation>
    <scope>NUCLEOTIDE SEQUENCE [LARGE SCALE GENOMIC DNA]</scope>
    <source>
        <strain evidence="1 2">DSM 17393</strain>
    </source>
</reference>
<dbReference type="Proteomes" id="UP000004596">
    <property type="component" value="Unassembled WGS sequence"/>
</dbReference>
<comment type="caution">
    <text evidence="1">The sequence shown here is derived from an EMBL/GenBank/DDBJ whole genome shotgun (WGS) entry which is preliminary data.</text>
</comment>
<gene>
    <name evidence="1" type="ORF">BACINT_00309</name>
</gene>
<proteinExistence type="predicted"/>
<name>B3C5X4_9BACE</name>
<sequence>MHFIVQMFEETVDCFTVTLVEAAEIRKGEHGTQSGQAFFFQMIPNGIAGKEKNRFGVGDDMMYIVRIKILKDGHNDGSISDGCHISNAPTGIVFADNSYFIAPAQAAMFE</sequence>
<accession>B3C5X4</accession>
<dbReference type="AlphaFoldDB" id="B3C5X4"/>
<evidence type="ECO:0000313" key="2">
    <source>
        <dbReference type="Proteomes" id="UP000004596"/>
    </source>
</evidence>
<dbReference type="eggNOG" id="ENOG5030WET">
    <property type="taxonomic scope" value="Bacteria"/>
</dbReference>